<evidence type="ECO:0000256" key="1">
    <source>
        <dbReference type="SAM" id="MobiDB-lite"/>
    </source>
</evidence>
<dbReference type="AlphaFoldDB" id="A0A2I0VDW1"/>
<dbReference type="Proteomes" id="UP000233837">
    <property type="component" value="Unassembled WGS sequence"/>
</dbReference>
<feature type="compositionally biased region" description="Basic and acidic residues" evidence="1">
    <location>
        <begin position="88"/>
        <end position="101"/>
    </location>
</feature>
<feature type="compositionally biased region" description="Basic and acidic residues" evidence="1">
    <location>
        <begin position="71"/>
        <end position="81"/>
    </location>
</feature>
<name>A0A2I0VDW1_9ASPA</name>
<reference evidence="2 3" key="2">
    <citation type="journal article" date="2017" name="Nature">
        <title>The Apostasia genome and the evolution of orchids.</title>
        <authorList>
            <person name="Zhang G.Q."/>
            <person name="Liu K.W."/>
            <person name="Li Z."/>
            <person name="Lohaus R."/>
            <person name="Hsiao Y.Y."/>
            <person name="Niu S.C."/>
            <person name="Wang J.Y."/>
            <person name="Lin Y.C."/>
            <person name="Xu Q."/>
            <person name="Chen L.J."/>
            <person name="Yoshida K."/>
            <person name="Fujiwara S."/>
            <person name="Wang Z.W."/>
            <person name="Zhang Y.Q."/>
            <person name="Mitsuda N."/>
            <person name="Wang M."/>
            <person name="Liu G.H."/>
            <person name="Pecoraro L."/>
            <person name="Huang H.X."/>
            <person name="Xiao X.J."/>
            <person name="Lin M."/>
            <person name="Wu X.Y."/>
            <person name="Wu W.L."/>
            <person name="Chen Y.Y."/>
            <person name="Chang S.B."/>
            <person name="Sakamoto S."/>
            <person name="Ohme-Takagi M."/>
            <person name="Yagi M."/>
            <person name="Zeng S.J."/>
            <person name="Shen C.Y."/>
            <person name="Yeh C.M."/>
            <person name="Luo Y.B."/>
            <person name="Tsai W.C."/>
            <person name="Van de Peer Y."/>
            <person name="Liu Z.J."/>
        </authorList>
    </citation>
    <scope>NUCLEOTIDE SEQUENCE [LARGE SCALE GENOMIC DNA]</scope>
    <source>
        <tissue evidence="2">The whole plant</tissue>
    </source>
</reference>
<feature type="region of interest" description="Disordered" evidence="1">
    <location>
        <begin position="1"/>
        <end position="24"/>
    </location>
</feature>
<accession>A0A2I0VDW1</accession>
<gene>
    <name evidence="2" type="ORF">MA16_Dca015012</name>
</gene>
<reference evidence="2 3" key="1">
    <citation type="journal article" date="2016" name="Sci. Rep.">
        <title>The Dendrobium catenatum Lindl. genome sequence provides insights into polysaccharide synthase, floral development and adaptive evolution.</title>
        <authorList>
            <person name="Zhang G.Q."/>
            <person name="Xu Q."/>
            <person name="Bian C."/>
            <person name="Tsai W.C."/>
            <person name="Yeh C.M."/>
            <person name="Liu K.W."/>
            <person name="Yoshida K."/>
            <person name="Zhang L.S."/>
            <person name="Chang S.B."/>
            <person name="Chen F."/>
            <person name="Shi Y."/>
            <person name="Su Y.Y."/>
            <person name="Zhang Y.Q."/>
            <person name="Chen L.J."/>
            <person name="Yin Y."/>
            <person name="Lin M."/>
            <person name="Huang H."/>
            <person name="Deng H."/>
            <person name="Wang Z.W."/>
            <person name="Zhu S.L."/>
            <person name="Zhao X."/>
            <person name="Deng C."/>
            <person name="Niu S.C."/>
            <person name="Huang J."/>
            <person name="Wang M."/>
            <person name="Liu G.H."/>
            <person name="Yang H.J."/>
            <person name="Xiao X.J."/>
            <person name="Hsiao Y.Y."/>
            <person name="Wu W.L."/>
            <person name="Chen Y.Y."/>
            <person name="Mitsuda N."/>
            <person name="Ohme-Takagi M."/>
            <person name="Luo Y.B."/>
            <person name="Van de Peer Y."/>
            <person name="Liu Z.J."/>
        </authorList>
    </citation>
    <scope>NUCLEOTIDE SEQUENCE [LARGE SCALE GENOMIC DNA]</scope>
    <source>
        <tissue evidence="2">The whole plant</tissue>
    </source>
</reference>
<protein>
    <submittedName>
        <fullName evidence="2">Uncharacterized protein</fullName>
    </submittedName>
</protein>
<sequence length="101" mass="11803">MPKRTEHQNHPFRQKLLQNKPRNNQQLDLERNILNQLNEHIRTDVGKSPSSEAPKSKKNIIPQANQITNIKESKNNEKKQEPAPPKQSPKEQLRQKGNKEK</sequence>
<organism evidence="2 3">
    <name type="scientific">Dendrobium catenatum</name>
    <dbReference type="NCBI Taxonomy" id="906689"/>
    <lineage>
        <taxon>Eukaryota</taxon>
        <taxon>Viridiplantae</taxon>
        <taxon>Streptophyta</taxon>
        <taxon>Embryophyta</taxon>
        <taxon>Tracheophyta</taxon>
        <taxon>Spermatophyta</taxon>
        <taxon>Magnoliopsida</taxon>
        <taxon>Liliopsida</taxon>
        <taxon>Asparagales</taxon>
        <taxon>Orchidaceae</taxon>
        <taxon>Epidendroideae</taxon>
        <taxon>Malaxideae</taxon>
        <taxon>Dendrobiinae</taxon>
        <taxon>Dendrobium</taxon>
    </lineage>
</organism>
<evidence type="ECO:0000313" key="3">
    <source>
        <dbReference type="Proteomes" id="UP000233837"/>
    </source>
</evidence>
<dbReference type="EMBL" id="KZ503767">
    <property type="protein sequence ID" value="PKU61573.1"/>
    <property type="molecule type" value="Genomic_DNA"/>
</dbReference>
<feature type="region of interest" description="Disordered" evidence="1">
    <location>
        <begin position="42"/>
        <end position="101"/>
    </location>
</feature>
<evidence type="ECO:0000313" key="2">
    <source>
        <dbReference type="EMBL" id="PKU61573.1"/>
    </source>
</evidence>
<keyword evidence="3" id="KW-1185">Reference proteome</keyword>
<proteinExistence type="predicted"/>